<name>A0AAG5DA25_ANOAO</name>
<dbReference type="AlphaFoldDB" id="A0AAG5DA25"/>
<protein>
    <submittedName>
        <fullName evidence="2">Uncharacterized protein</fullName>
    </submittedName>
</protein>
<keyword evidence="3" id="KW-1185">Reference proteome</keyword>
<keyword evidence="1" id="KW-0812">Transmembrane</keyword>
<accession>A0AAG5DA25</accession>
<evidence type="ECO:0000313" key="3">
    <source>
        <dbReference type="Proteomes" id="UP000075880"/>
    </source>
</evidence>
<sequence length="97" mass="10926">MCVFKIINLFSTLEIQASSRHLAARLQPRSHLCNKTFATQVAHWLHACERGLHGSSCAETKIGSMNRMMNYRRLSRPLFVSVGVPFTCATILLKSPH</sequence>
<reference evidence="2" key="1">
    <citation type="submission" date="2024-04" db="UniProtKB">
        <authorList>
            <consortium name="EnsemblMetazoa"/>
        </authorList>
    </citation>
    <scope>IDENTIFICATION</scope>
    <source>
        <strain evidence="2">EBRO</strain>
    </source>
</reference>
<keyword evidence="1" id="KW-0472">Membrane</keyword>
<evidence type="ECO:0000256" key="1">
    <source>
        <dbReference type="SAM" id="Phobius"/>
    </source>
</evidence>
<proteinExistence type="predicted"/>
<evidence type="ECO:0000313" key="2">
    <source>
        <dbReference type="EnsemblMetazoa" id="ENSAATROPP008097"/>
    </source>
</evidence>
<feature type="transmembrane region" description="Helical" evidence="1">
    <location>
        <begin position="74"/>
        <end position="93"/>
    </location>
</feature>
<keyword evidence="1" id="KW-1133">Transmembrane helix</keyword>
<organism evidence="2 3">
    <name type="scientific">Anopheles atroparvus</name>
    <name type="common">European mosquito</name>
    <dbReference type="NCBI Taxonomy" id="41427"/>
    <lineage>
        <taxon>Eukaryota</taxon>
        <taxon>Metazoa</taxon>
        <taxon>Ecdysozoa</taxon>
        <taxon>Arthropoda</taxon>
        <taxon>Hexapoda</taxon>
        <taxon>Insecta</taxon>
        <taxon>Pterygota</taxon>
        <taxon>Neoptera</taxon>
        <taxon>Endopterygota</taxon>
        <taxon>Diptera</taxon>
        <taxon>Nematocera</taxon>
        <taxon>Culicoidea</taxon>
        <taxon>Culicidae</taxon>
        <taxon>Anophelinae</taxon>
        <taxon>Anopheles</taxon>
    </lineage>
</organism>
<dbReference type="Proteomes" id="UP000075880">
    <property type="component" value="Unassembled WGS sequence"/>
</dbReference>
<dbReference type="EnsemblMetazoa" id="ENSAATROPT008964">
    <property type="protein sequence ID" value="ENSAATROPP008097"/>
    <property type="gene ID" value="ENSAATROPG007304"/>
</dbReference>